<gene>
    <name evidence="2" type="ORF">SFRICE_038615</name>
</gene>
<dbReference type="AlphaFoldDB" id="A0A2H1WPY6"/>
<evidence type="ECO:0000256" key="1">
    <source>
        <dbReference type="SAM" id="MobiDB-lite"/>
    </source>
</evidence>
<reference evidence="2" key="1">
    <citation type="submission" date="2016-07" db="EMBL/GenBank/DDBJ databases">
        <authorList>
            <person name="Bretaudeau A."/>
        </authorList>
    </citation>
    <scope>NUCLEOTIDE SEQUENCE</scope>
    <source>
        <strain evidence="2">Rice</strain>
        <tissue evidence="2">Whole body</tissue>
    </source>
</reference>
<feature type="region of interest" description="Disordered" evidence="1">
    <location>
        <begin position="59"/>
        <end position="79"/>
    </location>
</feature>
<accession>A0A2H1WPY6</accession>
<name>A0A2H1WPY6_SPOFR</name>
<evidence type="ECO:0000313" key="2">
    <source>
        <dbReference type="EMBL" id="SOQ55022.1"/>
    </source>
</evidence>
<organism evidence="2">
    <name type="scientific">Spodoptera frugiperda</name>
    <name type="common">Fall armyworm</name>
    <dbReference type="NCBI Taxonomy" id="7108"/>
    <lineage>
        <taxon>Eukaryota</taxon>
        <taxon>Metazoa</taxon>
        <taxon>Ecdysozoa</taxon>
        <taxon>Arthropoda</taxon>
        <taxon>Hexapoda</taxon>
        <taxon>Insecta</taxon>
        <taxon>Pterygota</taxon>
        <taxon>Neoptera</taxon>
        <taxon>Endopterygota</taxon>
        <taxon>Lepidoptera</taxon>
        <taxon>Glossata</taxon>
        <taxon>Ditrysia</taxon>
        <taxon>Noctuoidea</taxon>
        <taxon>Noctuidae</taxon>
        <taxon>Amphipyrinae</taxon>
        <taxon>Spodoptera</taxon>
    </lineage>
</organism>
<sequence>MESSNKWCSEQETNKWAARAEVQAALLISYRSTRHHKISCRTWTSLNESVGESSLVRMDRLDRSDTTASQKTDVMKGDQ</sequence>
<protein>
    <submittedName>
        <fullName evidence="2">SFRICE_038615</fullName>
    </submittedName>
</protein>
<proteinExistence type="predicted"/>
<dbReference type="EMBL" id="ODYU01010128">
    <property type="protein sequence ID" value="SOQ55022.1"/>
    <property type="molecule type" value="Genomic_DNA"/>
</dbReference>